<sequence length="107" mass="12049">MTQQTTSTPSFALFGQMVARAWRVFNNRRQFAELKDWSDEQLKDVGLTRSDVRRAMAQPFYRDPTASLLSGSPVLHRRRNLQAANAPQARAELTLVETVTDNGQLAA</sequence>
<evidence type="ECO:0000313" key="3">
    <source>
        <dbReference type="Proteomes" id="UP000236959"/>
    </source>
</evidence>
<dbReference type="Proteomes" id="UP000236959">
    <property type="component" value="Unassembled WGS sequence"/>
</dbReference>
<dbReference type="RefSeq" id="WP_103221179.1">
    <property type="nucleotide sequence ID" value="NZ_PPCN01000001.1"/>
</dbReference>
<dbReference type="OrthoDB" id="8096613at2"/>
<keyword evidence="3" id="KW-1185">Reference proteome</keyword>
<dbReference type="AlphaFoldDB" id="A0A2S3V3U9"/>
<dbReference type="EMBL" id="PPCN01000001">
    <property type="protein sequence ID" value="POF34628.1"/>
    <property type="molecule type" value="Genomic_DNA"/>
</dbReference>
<gene>
    <name evidence="2" type="ORF">CLV41_1011085</name>
</gene>
<organism evidence="2 3">
    <name type="scientific">Roseibium marinum</name>
    <dbReference type="NCBI Taxonomy" id="281252"/>
    <lineage>
        <taxon>Bacteria</taxon>
        <taxon>Pseudomonadati</taxon>
        <taxon>Pseudomonadota</taxon>
        <taxon>Alphaproteobacteria</taxon>
        <taxon>Hyphomicrobiales</taxon>
        <taxon>Stappiaceae</taxon>
        <taxon>Roseibium</taxon>
    </lineage>
</organism>
<dbReference type="InterPro" id="IPR009506">
    <property type="entry name" value="YjiS-like"/>
</dbReference>
<evidence type="ECO:0000313" key="2">
    <source>
        <dbReference type="EMBL" id="POF34628.1"/>
    </source>
</evidence>
<feature type="domain" description="YjiS-like" evidence="1">
    <location>
        <begin position="20"/>
        <end position="53"/>
    </location>
</feature>
<dbReference type="Pfam" id="PF06568">
    <property type="entry name" value="YjiS-like"/>
    <property type="match status" value="1"/>
</dbReference>
<proteinExistence type="predicted"/>
<reference evidence="2 3" key="1">
    <citation type="submission" date="2018-01" db="EMBL/GenBank/DDBJ databases">
        <title>Genomic Encyclopedia of Archaeal and Bacterial Type Strains, Phase II (KMG-II): from individual species to whole genera.</title>
        <authorList>
            <person name="Goeker M."/>
        </authorList>
    </citation>
    <scope>NUCLEOTIDE SEQUENCE [LARGE SCALE GENOMIC DNA]</scope>
    <source>
        <strain evidence="2 3">DSM 17023</strain>
    </source>
</reference>
<comment type="caution">
    <text evidence="2">The sequence shown here is derived from an EMBL/GenBank/DDBJ whole genome shotgun (WGS) entry which is preliminary data.</text>
</comment>
<protein>
    <submittedName>
        <fullName evidence="2">Uncharacterized protein YjiS (DUF1127 family)</fullName>
    </submittedName>
</protein>
<accession>A0A2S3V3U9</accession>
<evidence type="ECO:0000259" key="1">
    <source>
        <dbReference type="Pfam" id="PF06568"/>
    </source>
</evidence>
<name>A0A2S3V3U9_9HYPH</name>